<evidence type="ECO:0000313" key="6">
    <source>
        <dbReference type="EMBL" id="PIY94382.1"/>
    </source>
</evidence>
<keyword evidence="4" id="KW-0067">ATP-binding</keyword>
<dbReference type="EMBL" id="PFMC01000064">
    <property type="protein sequence ID" value="PIY94382.1"/>
    <property type="molecule type" value="Genomic_DNA"/>
</dbReference>
<accession>A0A2M7RD19</accession>
<proteinExistence type="inferred from homology"/>
<dbReference type="InterPro" id="IPR003439">
    <property type="entry name" value="ABC_transporter-like_ATP-bd"/>
</dbReference>
<comment type="similarity">
    <text evidence="1">Belongs to the ABC transporter superfamily.</text>
</comment>
<evidence type="ECO:0000256" key="1">
    <source>
        <dbReference type="ARBA" id="ARBA00005417"/>
    </source>
</evidence>
<dbReference type="CDD" id="cd03230">
    <property type="entry name" value="ABC_DR_subfamily_A"/>
    <property type="match status" value="1"/>
</dbReference>
<protein>
    <recommendedName>
        <fullName evidence="5">ABC transporter domain-containing protein</fullName>
    </recommendedName>
</protein>
<dbReference type="SUPFAM" id="SSF52540">
    <property type="entry name" value="P-loop containing nucleoside triphosphate hydrolases"/>
    <property type="match status" value="1"/>
</dbReference>
<dbReference type="Pfam" id="PF00005">
    <property type="entry name" value="ABC_tran"/>
    <property type="match status" value="1"/>
</dbReference>
<dbReference type="GO" id="GO:0016887">
    <property type="term" value="F:ATP hydrolysis activity"/>
    <property type="evidence" value="ECO:0007669"/>
    <property type="project" value="InterPro"/>
</dbReference>
<dbReference type="InterPro" id="IPR050763">
    <property type="entry name" value="ABC_transporter_ATP-binding"/>
</dbReference>
<dbReference type="Proteomes" id="UP000228689">
    <property type="component" value="Unassembled WGS sequence"/>
</dbReference>
<dbReference type="PANTHER" id="PTHR42711">
    <property type="entry name" value="ABC TRANSPORTER ATP-BINDING PROTEIN"/>
    <property type="match status" value="1"/>
</dbReference>
<gene>
    <name evidence="6" type="ORF">COY67_02545</name>
</gene>
<organism evidence="6 7">
    <name type="scientific">Candidatus Komeilibacteria bacterium CG_4_10_14_0_8_um_filter_37_78</name>
    <dbReference type="NCBI Taxonomy" id="1974471"/>
    <lineage>
        <taxon>Bacteria</taxon>
        <taxon>Candidatus Komeiliibacteriota</taxon>
    </lineage>
</organism>
<dbReference type="PANTHER" id="PTHR42711:SF5">
    <property type="entry name" value="ABC TRANSPORTER ATP-BINDING PROTEIN NATA"/>
    <property type="match status" value="1"/>
</dbReference>
<dbReference type="GO" id="GO:0005524">
    <property type="term" value="F:ATP binding"/>
    <property type="evidence" value="ECO:0007669"/>
    <property type="project" value="UniProtKB-KW"/>
</dbReference>
<evidence type="ECO:0000259" key="5">
    <source>
        <dbReference type="PROSITE" id="PS50893"/>
    </source>
</evidence>
<feature type="domain" description="ABC transporter" evidence="5">
    <location>
        <begin position="2"/>
        <end position="231"/>
    </location>
</feature>
<comment type="caution">
    <text evidence="6">The sequence shown here is derived from an EMBL/GenBank/DDBJ whole genome shotgun (WGS) entry which is preliminary data.</text>
</comment>
<reference evidence="7" key="1">
    <citation type="submission" date="2017-09" db="EMBL/GenBank/DDBJ databases">
        <title>Depth-based differentiation of microbial function through sediment-hosted aquifers and enrichment of novel symbionts in the deep terrestrial subsurface.</title>
        <authorList>
            <person name="Probst A.J."/>
            <person name="Ladd B."/>
            <person name="Jarett J.K."/>
            <person name="Geller-Mcgrath D.E."/>
            <person name="Sieber C.M.K."/>
            <person name="Emerson J.B."/>
            <person name="Anantharaman K."/>
            <person name="Thomas B.C."/>
            <person name="Malmstrom R."/>
            <person name="Stieglmeier M."/>
            <person name="Klingl A."/>
            <person name="Woyke T."/>
            <person name="Ryan C.M."/>
            <person name="Banfield J.F."/>
        </authorList>
    </citation>
    <scope>NUCLEOTIDE SEQUENCE [LARGE SCALE GENOMIC DNA]</scope>
</reference>
<keyword evidence="2" id="KW-0813">Transport</keyword>
<evidence type="ECO:0000256" key="3">
    <source>
        <dbReference type="ARBA" id="ARBA00022741"/>
    </source>
</evidence>
<name>A0A2M7RD19_9BACT</name>
<evidence type="ECO:0000256" key="2">
    <source>
        <dbReference type="ARBA" id="ARBA00022448"/>
    </source>
</evidence>
<sequence length="310" mass="34598">MIKIENLKKYYGHIKAVDDISLEIKEGEILGLLGPNGAGKTTTVKMITGFIAPTSGSVKFNDLDILEDSLQIRAKLGYLPENNPLYEDMKVYEYLLFVGKIRGLSKEVLIGRLKEMVQVAGLRKVLKQPISELSKGYRQRVGLAQALLHDPEILILDEPTSGLDPNQIVEIRELIKKVGQHKTIILCSHIMQEVQATCDRVVIINEGKIVGQGTPQELTEAATGGDVMYAKIKGNEEAIISSIRELANVKDVSIADKESEDIRGYRIDLNQNSDIREELFQLAIKNNWSILESKKEAASLEDVFRNLTKK</sequence>
<dbReference type="AlphaFoldDB" id="A0A2M7RD19"/>
<dbReference type="InterPro" id="IPR003593">
    <property type="entry name" value="AAA+_ATPase"/>
</dbReference>
<evidence type="ECO:0000256" key="4">
    <source>
        <dbReference type="ARBA" id="ARBA00022840"/>
    </source>
</evidence>
<dbReference type="InterPro" id="IPR027417">
    <property type="entry name" value="P-loop_NTPase"/>
</dbReference>
<evidence type="ECO:0000313" key="7">
    <source>
        <dbReference type="Proteomes" id="UP000228689"/>
    </source>
</evidence>
<keyword evidence="3" id="KW-0547">Nucleotide-binding</keyword>
<dbReference type="Gene3D" id="3.40.50.300">
    <property type="entry name" value="P-loop containing nucleotide triphosphate hydrolases"/>
    <property type="match status" value="1"/>
</dbReference>
<dbReference type="SMART" id="SM00382">
    <property type="entry name" value="AAA"/>
    <property type="match status" value="1"/>
</dbReference>
<dbReference type="PROSITE" id="PS50893">
    <property type="entry name" value="ABC_TRANSPORTER_2"/>
    <property type="match status" value="1"/>
</dbReference>